<dbReference type="AlphaFoldDB" id="A0A7G6E825"/>
<dbReference type="KEGG" id="tfr:BR63_00525"/>
<dbReference type="PANTHER" id="PTHR30536">
    <property type="entry name" value="ALTRONATE/GALACTARATE DEHYDRATASE"/>
    <property type="match status" value="1"/>
</dbReference>
<feature type="domain" description="SAF" evidence="2">
    <location>
        <begin position="9"/>
        <end position="84"/>
    </location>
</feature>
<dbReference type="OrthoDB" id="9804574at2"/>
<dbReference type="Pfam" id="PF08666">
    <property type="entry name" value="SAF"/>
    <property type="match status" value="1"/>
</dbReference>
<accession>A0A7G6E825</accession>
<proteinExistence type="predicted"/>
<dbReference type="CDD" id="cd11613">
    <property type="entry name" value="SAF_AH_GD"/>
    <property type="match status" value="1"/>
</dbReference>
<evidence type="ECO:0000313" key="3">
    <source>
        <dbReference type="EMBL" id="QNB48229.1"/>
    </source>
</evidence>
<dbReference type="GO" id="GO:0019698">
    <property type="term" value="P:D-galacturonate catabolic process"/>
    <property type="evidence" value="ECO:0007669"/>
    <property type="project" value="TreeGrafter"/>
</dbReference>
<dbReference type="EMBL" id="CP045798">
    <property type="protein sequence ID" value="QNB48229.1"/>
    <property type="molecule type" value="Genomic_DNA"/>
</dbReference>
<gene>
    <name evidence="3" type="ORF">BR63_00525</name>
</gene>
<dbReference type="PANTHER" id="PTHR30536:SF5">
    <property type="entry name" value="ALTRONATE DEHYDRATASE"/>
    <property type="match status" value="1"/>
</dbReference>
<reference evidence="3 4" key="1">
    <citation type="journal article" date="2019" name="Front. Microbiol.">
        <title>Thermoanaerosceptrum fracticalcis gen. nov. sp. nov., a Novel Fumarate-Fermenting Microorganism From a Deep Fractured Carbonate Aquifer of the US Great Basin.</title>
        <authorList>
            <person name="Hamilton-Brehm S.D."/>
            <person name="Stewart L.E."/>
            <person name="Zavarin M."/>
            <person name="Caldwell M."/>
            <person name="Lawson P.A."/>
            <person name="Onstott T.C."/>
            <person name="Grzymski J."/>
            <person name="Neveux I."/>
            <person name="Lollar B.S."/>
            <person name="Russell C.E."/>
            <person name="Moser D.P."/>
        </authorList>
    </citation>
    <scope>NUCLEOTIDE SEQUENCE [LARGE SCALE GENOMIC DNA]</scope>
    <source>
        <strain evidence="3 4">DRI-13</strain>
    </source>
</reference>
<dbReference type="InterPro" id="IPR013974">
    <property type="entry name" value="SAF"/>
</dbReference>
<organism evidence="3 4">
    <name type="scientific">Thermanaerosceptrum fracticalcis</name>
    <dbReference type="NCBI Taxonomy" id="1712410"/>
    <lineage>
        <taxon>Bacteria</taxon>
        <taxon>Bacillati</taxon>
        <taxon>Bacillota</taxon>
        <taxon>Clostridia</taxon>
        <taxon>Eubacteriales</taxon>
        <taxon>Peptococcaceae</taxon>
        <taxon>Thermanaerosceptrum</taxon>
    </lineage>
</organism>
<sequence length="101" mass="11026">MVVVIDFLDNVATAVEDLKAGEEIRVCIAGRDTLLRIAQDVPFGHKVAIAPIPKGREVIKYGEPIGTSVTDIKLGEHVHVHNMVSNRGRGDLQMGVQEEQL</sequence>
<dbReference type="SMART" id="SM00858">
    <property type="entry name" value="SAF"/>
    <property type="match status" value="1"/>
</dbReference>
<keyword evidence="4" id="KW-1185">Reference proteome</keyword>
<evidence type="ECO:0000256" key="1">
    <source>
        <dbReference type="ARBA" id="ARBA00023239"/>
    </source>
</evidence>
<dbReference type="Proteomes" id="UP000515847">
    <property type="component" value="Chromosome"/>
</dbReference>
<name>A0A7G6E825_THEFR</name>
<dbReference type="FunFam" id="2.30.130.110:FF:000003">
    <property type="entry name" value="D-galactarate dehydratase"/>
    <property type="match status" value="1"/>
</dbReference>
<dbReference type="Gene3D" id="2.30.130.110">
    <property type="match status" value="1"/>
</dbReference>
<evidence type="ECO:0000313" key="4">
    <source>
        <dbReference type="Proteomes" id="UP000515847"/>
    </source>
</evidence>
<keyword evidence="1" id="KW-0456">Lyase</keyword>
<dbReference type="InterPro" id="IPR052172">
    <property type="entry name" value="UxaA_altronate/galactarate_dh"/>
</dbReference>
<dbReference type="GO" id="GO:0016829">
    <property type="term" value="F:lyase activity"/>
    <property type="evidence" value="ECO:0007669"/>
    <property type="project" value="UniProtKB-KW"/>
</dbReference>
<dbReference type="InterPro" id="IPR044144">
    <property type="entry name" value="SAF_UxaA/GarD"/>
</dbReference>
<protein>
    <submittedName>
        <fullName evidence="3">D-galactarate dehydratase</fullName>
    </submittedName>
</protein>
<evidence type="ECO:0000259" key="2">
    <source>
        <dbReference type="SMART" id="SM00858"/>
    </source>
</evidence>